<sequence>MFLLSLEKLKVLRLSVGERLLSLENGLETPLLKMLWRFLPPKLEEFHFRGPVGLATYLEGWVEAIGDQKFLLS</sequence>
<comment type="caution">
    <text evidence="1">The sequence shown here is derived from an EMBL/GenBank/DDBJ whole genome shotgun (WGS) entry which is preliminary data.</text>
</comment>
<proteinExistence type="predicted"/>
<reference evidence="1" key="1">
    <citation type="journal article" date="2023" name="Mol. Phylogenet. Evol.">
        <title>Genome-scale phylogeny and comparative genomics of the fungal order Sordariales.</title>
        <authorList>
            <person name="Hensen N."/>
            <person name="Bonometti L."/>
            <person name="Westerberg I."/>
            <person name="Brannstrom I.O."/>
            <person name="Guillou S."/>
            <person name="Cros-Aarteil S."/>
            <person name="Calhoun S."/>
            <person name="Haridas S."/>
            <person name="Kuo A."/>
            <person name="Mondo S."/>
            <person name="Pangilinan J."/>
            <person name="Riley R."/>
            <person name="LaButti K."/>
            <person name="Andreopoulos B."/>
            <person name="Lipzen A."/>
            <person name="Chen C."/>
            <person name="Yan M."/>
            <person name="Daum C."/>
            <person name="Ng V."/>
            <person name="Clum A."/>
            <person name="Steindorff A."/>
            <person name="Ohm R.A."/>
            <person name="Martin F."/>
            <person name="Silar P."/>
            <person name="Natvig D.O."/>
            <person name="Lalanne C."/>
            <person name="Gautier V."/>
            <person name="Ament-Velasquez S.L."/>
            <person name="Kruys A."/>
            <person name="Hutchinson M.I."/>
            <person name="Powell A.J."/>
            <person name="Barry K."/>
            <person name="Miller A.N."/>
            <person name="Grigoriev I.V."/>
            <person name="Debuchy R."/>
            <person name="Gladieux P."/>
            <person name="Hiltunen Thoren M."/>
            <person name="Johannesson H."/>
        </authorList>
    </citation>
    <scope>NUCLEOTIDE SEQUENCE</scope>
    <source>
        <strain evidence="1">CBS 626.80</strain>
    </source>
</reference>
<dbReference type="EMBL" id="MU859100">
    <property type="protein sequence ID" value="KAK3953732.1"/>
    <property type="molecule type" value="Genomic_DNA"/>
</dbReference>
<dbReference type="Proteomes" id="UP001303222">
    <property type="component" value="Unassembled WGS sequence"/>
</dbReference>
<organism evidence="1 2">
    <name type="scientific">Pseudoneurospora amorphoporcata</name>
    <dbReference type="NCBI Taxonomy" id="241081"/>
    <lineage>
        <taxon>Eukaryota</taxon>
        <taxon>Fungi</taxon>
        <taxon>Dikarya</taxon>
        <taxon>Ascomycota</taxon>
        <taxon>Pezizomycotina</taxon>
        <taxon>Sordariomycetes</taxon>
        <taxon>Sordariomycetidae</taxon>
        <taxon>Sordariales</taxon>
        <taxon>Sordariaceae</taxon>
        <taxon>Pseudoneurospora</taxon>
    </lineage>
</organism>
<keyword evidence="2" id="KW-1185">Reference proteome</keyword>
<reference evidence="1" key="2">
    <citation type="submission" date="2023-06" db="EMBL/GenBank/DDBJ databases">
        <authorList>
            <consortium name="Lawrence Berkeley National Laboratory"/>
            <person name="Mondo S.J."/>
            <person name="Hensen N."/>
            <person name="Bonometti L."/>
            <person name="Westerberg I."/>
            <person name="Brannstrom I.O."/>
            <person name="Guillou S."/>
            <person name="Cros-Aarteil S."/>
            <person name="Calhoun S."/>
            <person name="Haridas S."/>
            <person name="Kuo A."/>
            <person name="Pangilinan J."/>
            <person name="Riley R."/>
            <person name="Labutti K."/>
            <person name="Andreopoulos B."/>
            <person name="Lipzen A."/>
            <person name="Chen C."/>
            <person name="Yanf M."/>
            <person name="Daum C."/>
            <person name="Ng V."/>
            <person name="Clum A."/>
            <person name="Steindorff A."/>
            <person name="Ohm R."/>
            <person name="Martin F."/>
            <person name="Silar P."/>
            <person name="Natvig D."/>
            <person name="Lalanne C."/>
            <person name="Gautier V."/>
            <person name="Ament-Velasquez S.L."/>
            <person name="Kruys A."/>
            <person name="Hutchinson M.I."/>
            <person name="Powell A.J."/>
            <person name="Barry K."/>
            <person name="Miller A.N."/>
            <person name="Grigoriev I.V."/>
            <person name="Debuchy R."/>
            <person name="Gladieux P."/>
            <person name="Thoren M.H."/>
            <person name="Johannesson H."/>
        </authorList>
    </citation>
    <scope>NUCLEOTIDE SEQUENCE</scope>
    <source>
        <strain evidence="1">CBS 626.80</strain>
    </source>
</reference>
<protein>
    <submittedName>
        <fullName evidence="1">Uncharacterized protein</fullName>
    </submittedName>
</protein>
<evidence type="ECO:0000313" key="2">
    <source>
        <dbReference type="Proteomes" id="UP001303222"/>
    </source>
</evidence>
<dbReference type="AlphaFoldDB" id="A0AAN6SGR0"/>
<gene>
    <name evidence="1" type="ORF">QBC32DRAFT_338028</name>
</gene>
<evidence type="ECO:0000313" key="1">
    <source>
        <dbReference type="EMBL" id="KAK3953732.1"/>
    </source>
</evidence>
<name>A0AAN6SGR0_9PEZI</name>
<accession>A0AAN6SGR0</accession>